<feature type="binding site" evidence="4">
    <location>
        <position position="270"/>
    </location>
    <ligand>
        <name>a divalent metal cation</name>
        <dbReference type="ChEBI" id="CHEBI:60240"/>
        <label>1</label>
    </ligand>
</feature>
<feature type="binding site" evidence="4">
    <location>
        <position position="95"/>
    </location>
    <ligand>
        <name>a divalent metal cation</name>
        <dbReference type="ChEBI" id="CHEBI:60240"/>
        <label>1</label>
    </ligand>
</feature>
<evidence type="ECO:0000256" key="3">
    <source>
        <dbReference type="ARBA" id="ARBA00022723"/>
    </source>
</evidence>
<gene>
    <name evidence="5" type="ORF">GCM10007140_02790</name>
</gene>
<accession>A0A917AIJ0</accession>
<dbReference type="InterPro" id="IPR036069">
    <property type="entry name" value="DUF34/NIF3_sf"/>
</dbReference>
<organism evidence="5 6">
    <name type="scientific">Priestia taiwanensis</name>
    <dbReference type="NCBI Taxonomy" id="1347902"/>
    <lineage>
        <taxon>Bacteria</taxon>
        <taxon>Bacillati</taxon>
        <taxon>Bacillota</taxon>
        <taxon>Bacilli</taxon>
        <taxon>Bacillales</taxon>
        <taxon>Bacillaceae</taxon>
        <taxon>Priestia</taxon>
    </lineage>
</organism>
<comment type="similarity">
    <text evidence="1">Belongs to the GTP cyclohydrolase I type 2/NIF3 family.</text>
</comment>
<dbReference type="SUPFAM" id="SSF102705">
    <property type="entry name" value="NIF3 (NGG1p interacting factor 3)-like"/>
    <property type="match status" value="1"/>
</dbReference>
<comment type="caution">
    <text evidence="5">The sequence shown here is derived from an EMBL/GenBank/DDBJ whole genome shotgun (WGS) entry which is preliminary data.</text>
</comment>
<proteinExistence type="inferred from homology"/>
<evidence type="ECO:0000256" key="1">
    <source>
        <dbReference type="ARBA" id="ARBA00006964"/>
    </source>
</evidence>
<keyword evidence="3 4" id="KW-0479">Metal-binding</keyword>
<reference evidence="5" key="2">
    <citation type="submission" date="2020-09" db="EMBL/GenBank/DDBJ databases">
        <authorList>
            <person name="Sun Q."/>
            <person name="Zhou Y."/>
        </authorList>
    </citation>
    <scope>NUCLEOTIDE SEQUENCE</scope>
    <source>
        <strain evidence="5">CGMCC 1.12698</strain>
    </source>
</reference>
<evidence type="ECO:0000313" key="5">
    <source>
        <dbReference type="EMBL" id="GGE55857.1"/>
    </source>
</evidence>
<dbReference type="Gene3D" id="3.40.1390.30">
    <property type="entry name" value="NIF3 (NGG1p interacting factor 3)-like"/>
    <property type="match status" value="2"/>
</dbReference>
<evidence type="ECO:0000313" key="6">
    <source>
        <dbReference type="Proteomes" id="UP000605259"/>
    </source>
</evidence>
<dbReference type="Pfam" id="PF01784">
    <property type="entry name" value="DUF34_NIF3"/>
    <property type="match status" value="1"/>
</dbReference>
<evidence type="ECO:0000256" key="2">
    <source>
        <dbReference type="ARBA" id="ARBA00022112"/>
    </source>
</evidence>
<dbReference type="Proteomes" id="UP000605259">
    <property type="component" value="Unassembled WGS sequence"/>
</dbReference>
<dbReference type="RefSeq" id="WP_188386665.1">
    <property type="nucleotide sequence ID" value="NZ_BMFK01000001.1"/>
</dbReference>
<dbReference type="InterPro" id="IPR002678">
    <property type="entry name" value="DUF34/NIF3"/>
</dbReference>
<dbReference type="EMBL" id="BMFK01000001">
    <property type="protein sequence ID" value="GGE55857.1"/>
    <property type="molecule type" value="Genomic_DNA"/>
</dbReference>
<dbReference type="PANTHER" id="PTHR13799:SF14">
    <property type="entry name" value="GTP CYCLOHYDROLASE 1 TYPE 2 HOMOLOG"/>
    <property type="match status" value="1"/>
</dbReference>
<feature type="binding site" evidence="4">
    <location>
        <position position="274"/>
    </location>
    <ligand>
        <name>a divalent metal cation</name>
        <dbReference type="ChEBI" id="CHEBI:60240"/>
        <label>1</label>
    </ligand>
</feature>
<dbReference type="PANTHER" id="PTHR13799">
    <property type="entry name" value="NGG1 INTERACTING FACTOR 3"/>
    <property type="match status" value="1"/>
</dbReference>
<dbReference type="GO" id="GO:0046872">
    <property type="term" value="F:metal ion binding"/>
    <property type="evidence" value="ECO:0007669"/>
    <property type="project" value="UniProtKB-KW"/>
</dbReference>
<dbReference type="GO" id="GO:0005737">
    <property type="term" value="C:cytoplasm"/>
    <property type="evidence" value="ECO:0007669"/>
    <property type="project" value="TreeGrafter"/>
</dbReference>
<keyword evidence="6" id="KW-1185">Reference proteome</keyword>
<protein>
    <recommendedName>
        <fullName evidence="2">GTP cyclohydrolase 1 type 2 homolog</fullName>
    </recommendedName>
</protein>
<dbReference type="AlphaFoldDB" id="A0A917AIJ0"/>
<feature type="binding site" evidence="4">
    <location>
        <position position="138"/>
    </location>
    <ligand>
        <name>a divalent metal cation</name>
        <dbReference type="ChEBI" id="CHEBI:60240"/>
        <label>1</label>
    </ligand>
</feature>
<feature type="binding site" evidence="4">
    <location>
        <position position="94"/>
    </location>
    <ligand>
        <name>a divalent metal cation</name>
        <dbReference type="ChEBI" id="CHEBI:60240"/>
        <label>1</label>
    </ligand>
</feature>
<evidence type="ECO:0000256" key="4">
    <source>
        <dbReference type="PIRSR" id="PIRSR602678-1"/>
    </source>
</evidence>
<reference evidence="5" key="1">
    <citation type="journal article" date="2014" name="Int. J. Syst. Evol. Microbiol.">
        <title>Complete genome sequence of Corynebacterium casei LMG S-19264T (=DSM 44701T), isolated from a smear-ripened cheese.</title>
        <authorList>
            <consortium name="US DOE Joint Genome Institute (JGI-PGF)"/>
            <person name="Walter F."/>
            <person name="Albersmeier A."/>
            <person name="Kalinowski J."/>
            <person name="Ruckert C."/>
        </authorList>
    </citation>
    <scope>NUCLEOTIDE SEQUENCE</scope>
    <source>
        <strain evidence="5">CGMCC 1.12698</strain>
    </source>
</reference>
<name>A0A917AIJ0_9BACI</name>
<sequence length="304" mass="34635">MEQLNTIVKRLDTLFQVQESGPDSAFSRFVPTVYDAIEFDWKSFFETGFVTYFNGLMIRGAEQVERVHLAVFPTDNVLERFISEANRGDLLFMHHPILMECGDPHGEWGRGFVPVKEEYLIAIKEKELSVYTCHHPLDLNETISTSKAIVKVLNGRIVDSFCYEGDKAFGLICDIEDTTTEALIQQLESTFAVPYVDVEGKVHGYINRIAVIAGCGDKVSWMKEAEGKGAQAYVTGEIHCHIDNDYGRKRYAEMDAYIQETSMSLIGVSHSASEYIVKKNEMNTWFQQQFDVGTNLIPQEKWWL</sequence>